<dbReference type="EMBL" id="JAVYJV010000001">
    <property type="protein sequence ID" value="KAK4379812.1"/>
    <property type="molecule type" value="Genomic_DNA"/>
</dbReference>
<organism evidence="5 6">
    <name type="scientific">Anisodus tanguticus</name>
    <dbReference type="NCBI Taxonomy" id="243964"/>
    <lineage>
        <taxon>Eukaryota</taxon>
        <taxon>Viridiplantae</taxon>
        <taxon>Streptophyta</taxon>
        <taxon>Embryophyta</taxon>
        <taxon>Tracheophyta</taxon>
        <taxon>Spermatophyta</taxon>
        <taxon>Magnoliopsida</taxon>
        <taxon>eudicotyledons</taxon>
        <taxon>Gunneridae</taxon>
        <taxon>Pentapetalae</taxon>
        <taxon>asterids</taxon>
        <taxon>lamiids</taxon>
        <taxon>Solanales</taxon>
        <taxon>Solanaceae</taxon>
        <taxon>Solanoideae</taxon>
        <taxon>Hyoscyameae</taxon>
        <taxon>Anisodus</taxon>
    </lineage>
</organism>
<dbReference type="GO" id="GO:0005634">
    <property type="term" value="C:nucleus"/>
    <property type="evidence" value="ECO:0007669"/>
    <property type="project" value="UniProtKB-SubCell"/>
</dbReference>
<dbReference type="InterPro" id="IPR031425">
    <property type="entry name" value="NPR1/NH1-interacting"/>
</dbReference>
<evidence type="ECO:0000256" key="3">
    <source>
        <dbReference type="ARBA" id="ARBA00023242"/>
    </source>
</evidence>
<feature type="compositionally biased region" description="Acidic residues" evidence="4">
    <location>
        <begin position="19"/>
        <end position="28"/>
    </location>
</feature>
<comment type="similarity">
    <text evidence="2">Belongs to the NPR1-interactor family.</text>
</comment>
<evidence type="ECO:0000256" key="4">
    <source>
        <dbReference type="SAM" id="MobiDB-lite"/>
    </source>
</evidence>
<dbReference type="GO" id="GO:0010112">
    <property type="term" value="P:regulation of systemic acquired resistance"/>
    <property type="evidence" value="ECO:0007669"/>
    <property type="project" value="InterPro"/>
</dbReference>
<evidence type="ECO:0000256" key="1">
    <source>
        <dbReference type="ARBA" id="ARBA00004123"/>
    </source>
</evidence>
<gene>
    <name evidence="5" type="ORF">RND71_001674</name>
</gene>
<keyword evidence="3" id="KW-0539">Nucleus</keyword>
<accession>A0AAE1T1D0</accession>
<evidence type="ECO:0000313" key="6">
    <source>
        <dbReference type="Proteomes" id="UP001291623"/>
    </source>
</evidence>
<comment type="subcellular location">
    <subcellularLocation>
        <location evidence="1">Nucleus</location>
    </subcellularLocation>
</comment>
<feature type="region of interest" description="Disordered" evidence="4">
    <location>
        <begin position="1"/>
        <end position="28"/>
    </location>
</feature>
<evidence type="ECO:0000256" key="2">
    <source>
        <dbReference type="ARBA" id="ARBA00009937"/>
    </source>
</evidence>
<name>A0AAE1T1D0_9SOLA</name>
<dbReference type="Pfam" id="PF15699">
    <property type="entry name" value="NPR1_interact"/>
    <property type="match status" value="1"/>
</dbReference>
<evidence type="ECO:0000313" key="5">
    <source>
        <dbReference type="EMBL" id="KAK4379812.1"/>
    </source>
</evidence>
<proteinExistence type="inferred from homology"/>
<protein>
    <submittedName>
        <fullName evidence="5">Uncharacterized protein</fullName>
    </submittedName>
</protein>
<dbReference type="AlphaFoldDB" id="A0AAE1T1D0"/>
<keyword evidence="6" id="KW-1185">Reference proteome</keyword>
<comment type="caution">
    <text evidence="5">The sequence shown here is derived from an EMBL/GenBank/DDBJ whole genome shotgun (WGS) entry which is preliminary data.</text>
</comment>
<sequence length="142" mass="16227">MERSLGQVSESKKRKECPELDEYDDDDEEAKMDKFYELIRSFSDARGHLISNSNNIMTKNAETTEHKLTENVELKMIKKKKKKTDDKEKVAAVSIMCTEHQTNEFLGSKGMTAVDVTVNIDEHQGDQVHDTHGLDLNLNLNL</sequence>
<dbReference type="Proteomes" id="UP001291623">
    <property type="component" value="Unassembled WGS sequence"/>
</dbReference>
<reference evidence="5" key="1">
    <citation type="submission" date="2023-12" db="EMBL/GenBank/DDBJ databases">
        <title>Genome assembly of Anisodus tanguticus.</title>
        <authorList>
            <person name="Wang Y.-J."/>
        </authorList>
    </citation>
    <scope>NUCLEOTIDE SEQUENCE</scope>
    <source>
        <strain evidence="5">KB-2021</strain>
        <tissue evidence="5">Leaf</tissue>
    </source>
</reference>